<dbReference type="CDD" id="cd06558">
    <property type="entry name" value="crotonase-like"/>
    <property type="match status" value="1"/>
</dbReference>
<dbReference type="AlphaFoldDB" id="A0A432X256"/>
<comment type="similarity">
    <text evidence="2">Belongs to the enoyl-CoA hydratase/isomerase family.</text>
</comment>
<dbReference type="EMBL" id="PIPQ01000003">
    <property type="protein sequence ID" value="RUO40633.1"/>
    <property type="molecule type" value="Genomic_DNA"/>
</dbReference>
<proteinExistence type="inferred from homology"/>
<dbReference type="InterPro" id="IPR014748">
    <property type="entry name" value="Enoyl-CoA_hydra_C"/>
</dbReference>
<sequence length="248" mass="26582">MTAPHIKVSEENGIMTIHLHRPEKKNALTQDMYQIMNDALLDANAREQEVAAVLIRSEGDVFCAGNDLADFLRHGELAADSPVFQFLATISSVHVPVVAAVQGPAVGIGTTMLLHCDLVYAADTAQFVMPFVDMGLVPEAGSSQLLPLLCGHLKSAELLLLGDSLNAQAAKEYNLVNKVVPLAELELTAATVMKALAAKPRASLRLSKKLMKTPTQPVQERIALELKDFLKVLASPETQAIIAAKAGK</sequence>
<dbReference type="Gene3D" id="1.10.12.10">
    <property type="entry name" value="Lyase 2-enoyl-coa Hydratase, Chain A, domain 2"/>
    <property type="match status" value="1"/>
</dbReference>
<evidence type="ECO:0000256" key="1">
    <source>
        <dbReference type="ARBA" id="ARBA00004275"/>
    </source>
</evidence>
<dbReference type="Pfam" id="PF00378">
    <property type="entry name" value="ECH_1"/>
    <property type="match status" value="1"/>
</dbReference>
<keyword evidence="3" id="KW-0576">Peroxisome</keyword>
<dbReference type="GO" id="GO:0004165">
    <property type="term" value="F:delta(3)-delta(2)-enoyl-CoA isomerase activity"/>
    <property type="evidence" value="ECO:0007669"/>
    <property type="project" value="UniProtKB-ARBA"/>
</dbReference>
<accession>A0A432X256</accession>
<dbReference type="PANTHER" id="PTHR43684:SF1">
    <property type="entry name" value="ENOYL-COA DELTA ISOMERASE 2"/>
    <property type="match status" value="1"/>
</dbReference>
<keyword evidence="4" id="KW-0413">Isomerase</keyword>
<dbReference type="RefSeq" id="WP_126757482.1">
    <property type="nucleotide sequence ID" value="NZ_PIPQ01000003.1"/>
</dbReference>
<keyword evidence="6" id="KW-1185">Reference proteome</keyword>
<reference evidence="5 6" key="1">
    <citation type="journal article" date="2011" name="Front. Microbiol.">
        <title>Genomic signatures of strain selection and enhancement in Bacillus atrophaeus var. globigii, a historical biowarfare simulant.</title>
        <authorList>
            <person name="Gibbons H.S."/>
            <person name="Broomall S.M."/>
            <person name="McNew L.A."/>
            <person name="Daligault H."/>
            <person name="Chapman C."/>
            <person name="Bruce D."/>
            <person name="Karavis M."/>
            <person name="Krepps M."/>
            <person name="McGregor P.A."/>
            <person name="Hong C."/>
            <person name="Park K.H."/>
            <person name="Akmal A."/>
            <person name="Feldman A."/>
            <person name="Lin J.S."/>
            <person name="Chang W.E."/>
            <person name="Higgs B.W."/>
            <person name="Demirev P."/>
            <person name="Lindquist J."/>
            <person name="Liem A."/>
            <person name="Fochler E."/>
            <person name="Read T.D."/>
            <person name="Tapia R."/>
            <person name="Johnson S."/>
            <person name="Bishop-Lilly K.A."/>
            <person name="Detter C."/>
            <person name="Han C."/>
            <person name="Sozhamannan S."/>
            <person name="Rosenzweig C.N."/>
            <person name="Skowronski E.W."/>
        </authorList>
    </citation>
    <scope>NUCLEOTIDE SEQUENCE [LARGE SCALE GENOMIC DNA]</scope>
    <source>
        <strain evidence="5 6">AIT1</strain>
    </source>
</reference>
<dbReference type="InterPro" id="IPR029045">
    <property type="entry name" value="ClpP/crotonase-like_dom_sf"/>
</dbReference>
<dbReference type="Gene3D" id="3.90.226.10">
    <property type="entry name" value="2-enoyl-CoA Hydratase, Chain A, domain 1"/>
    <property type="match status" value="1"/>
</dbReference>
<comment type="subcellular location">
    <subcellularLocation>
        <location evidence="1">Peroxisome</location>
    </subcellularLocation>
</comment>
<dbReference type="PANTHER" id="PTHR43684">
    <property type="match status" value="1"/>
</dbReference>
<evidence type="ECO:0000313" key="6">
    <source>
        <dbReference type="Proteomes" id="UP000286976"/>
    </source>
</evidence>
<organism evidence="5 6">
    <name type="scientific">Aliidiomarina taiwanensis</name>
    <dbReference type="NCBI Taxonomy" id="946228"/>
    <lineage>
        <taxon>Bacteria</taxon>
        <taxon>Pseudomonadati</taxon>
        <taxon>Pseudomonadota</taxon>
        <taxon>Gammaproteobacteria</taxon>
        <taxon>Alteromonadales</taxon>
        <taxon>Idiomarinaceae</taxon>
        <taxon>Aliidiomarina</taxon>
    </lineage>
</organism>
<dbReference type="OrthoDB" id="9797151at2"/>
<evidence type="ECO:0000256" key="3">
    <source>
        <dbReference type="ARBA" id="ARBA00023140"/>
    </source>
</evidence>
<dbReference type="InterPro" id="IPR051053">
    <property type="entry name" value="ECH/Chromodomain_protein"/>
</dbReference>
<dbReference type="SUPFAM" id="SSF52096">
    <property type="entry name" value="ClpP/crotonase"/>
    <property type="match status" value="1"/>
</dbReference>
<dbReference type="Proteomes" id="UP000286976">
    <property type="component" value="Unassembled WGS sequence"/>
</dbReference>
<name>A0A432X256_9GAMM</name>
<evidence type="ECO:0000256" key="4">
    <source>
        <dbReference type="ARBA" id="ARBA00023235"/>
    </source>
</evidence>
<comment type="caution">
    <text evidence="5">The sequence shown here is derived from an EMBL/GenBank/DDBJ whole genome shotgun (WGS) entry which is preliminary data.</text>
</comment>
<protein>
    <submittedName>
        <fullName evidence="5">Enoyl-CoA hydratase</fullName>
    </submittedName>
</protein>
<evidence type="ECO:0000313" key="5">
    <source>
        <dbReference type="EMBL" id="RUO40633.1"/>
    </source>
</evidence>
<gene>
    <name evidence="5" type="ORF">CWE15_07630</name>
</gene>
<evidence type="ECO:0000256" key="2">
    <source>
        <dbReference type="ARBA" id="ARBA00005254"/>
    </source>
</evidence>
<dbReference type="InterPro" id="IPR001753">
    <property type="entry name" value="Enoyl-CoA_hydra/iso"/>
</dbReference>